<evidence type="ECO:0000256" key="6">
    <source>
        <dbReference type="ARBA" id="ARBA00022918"/>
    </source>
</evidence>
<protein>
    <recommendedName>
        <fullName evidence="7">Reverse transcriptase RNase H-like domain-containing protein</fullName>
    </recommendedName>
</protein>
<organism evidence="8 9">
    <name type="scientific">Escallonia herrerae</name>
    <dbReference type="NCBI Taxonomy" id="1293975"/>
    <lineage>
        <taxon>Eukaryota</taxon>
        <taxon>Viridiplantae</taxon>
        <taxon>Streptophyta</taxon>
        <taxon>Embryophyta</taxon>
        <taxon>Tracheophyta</taxon>
        <taxon>Spermatophyta</taxon>
        <taxon>Magnoliopsida</taxon>
        <taxon>eudicotyledons</taxon>
        <taxon>Gunneridae</taxon>
        <taxon>Pentapetalae</taxon>
        <taxon>asterids</taxon>
        <taxon>campanulids</taxon>
        <taxon>Escalloniales</taxon>
        <taxon>Escalloniaceae</taxon>
        <taxon>Escallonia</taxon>
    </lineage>
</organism>
<proteinExistence type="predicted"/>
<dbReference type="PANTHER" id="PTHR48475:SF2">
    <property type="entry name" value="RIBONUCLEASE H"/>
    <property type="match status" value="1"/>
</dbReference>
<keyword evidence="6" id="KW-0695">RNA-directed DNA polymerase</keyword>
<keyword evidence="4" id="KW-0255">Endonuclease</keyword>
<evidence type="ECO:0000256" key="2">
    <source>
        <dbReference type="ARBA" id="ARBA00022695"/>
    </source>
</evidence>
<evidence type="ECO:0000259" key="7">
    <source>
        <dbReference type="Pfam" id="PF17917"/>
    </source>
</evidence>
<dbReference type="EMBL" id="JAVXUP010001569">
    <property type="protein sequence ID" value="KAK3010195.1"/>
    <property type="molecule type" value="Genomic_DNA"/>
</dbReference>
<keyword evidence="5" id="KW-0378">Hydrolase</keyword>
<feature type="domain" description="Reverse transcriptase RNase H-like" evidence="7">
    <location>
        <begin position="37"/>
        <end position="109"/>
    </location>
</feature>
<evidence type="ECO:0000256" key="5">
    <source>
        <dbReference type="ARBA" id="ARBA00022801"/>
    </source>
</evidence>
<dbReference type="PANTHER" id="PTHR48475">
    <property type="entry name" value="RIBONUCLEASE H"/>
    <property type="match status" value="1"/>
</dbReference>
<dbReference type="Gene3D" id="3.10.20.370">
    <property type="match status" value="1"/>
</dbReference>
<keyword evidence="3" id="KW-0540">Nuclease</keyword>
<keyword evidence="1" id="KW-0808">Transferase</keyword>
<evidence type="ECO:0000313" key="9">
    <source>
        <dbReference type="Proteomes" id="UP001188597"/>
    </source>
</evidence>
<dbReference type="InterPro" id="IPR041373">
    <property type="entry name" value="RT_RNaseH"/>
</dbReference>
<dbReference type="AlphaFoldDB" id="A0AA88VJY7"/>
<reference evidence="8" key="1">
    <citation type="submission" date="2022-12" db="EMBL/GenBank/DDBJ databases">
        <title>Draft genome assemblies for two species of Escallonia (Escalloniales).</title>
        <authorList>
            <person name="Chanderbali A."/>
            <person name="Dervinis C."/>
            <person name="Anghel I."/>
            <person name="Soltis D."/>
            <person name="Soltis P."/>
            <person name="Zapata F."/>
        </authorList>
    </citation>
    <scope>NUCLEOTIDE SEQUENCE</scope>
    <source>
        <strain evidence="8">UCBG64.0493</strain>
        <tissue evidence="8">Leaf</tissue>
    </source>
</reference>
<dbReference type="GO" id="GO:0016787">
    <property type="term" value="F:hydrolase activity"/>
    <property type="evidence" value="ECO:0007669"/>
    <property type="project" value="UniProtKB-KW"/>
</dbReference>
<keyword evidence="9" id="KW-1185">Reference proteome</keyword>
<sequence length="112" mass="12973">MFSPVKLKRRSNYSKFGKLEVTVYLYNPTIKPFNIRNVAVSTVLIREEEGKQRPVYYISKVLQDVETRYPRIDKVALALVISARKLRPYFQSHTIVLLTDQSLGKVLQSPDT</sequence>
<gene>
    <name evidence="8" type="ORF">RJ639_011946</name>
</gene>
<evidence type="ECO:0000256" key="3">
    <source>
        <dbReference type="ARBA" id="ARBA00022722"/>
    </source>
</evidence>
<evidence type="ECO:0000256" key="1">
    <source>
        <dbReference type="ARBA" id="ARBA00022679"/>
    </source>
</evidence>
<dbReference type="InterPro" id="IPR043502">
    <property type="entry name" value="DNA/RNA_pol_sf"/>
</dbReference>
<dbReference type="GO" id="GO:0004519">
    <property type="term" value="F:endonuclease activity"/>
    <property type="evidence" value="ECO:0007669"/>
    <property type="project" value="UniProtKB-KW"/>
</dbReference>
<name>A0AA88VJY7_9ASTE</name>
<dbReference type="Proteomes" id="UP001188597">
    <property type="component" value="Unassembled WGS sequence"/>
</dbReference>
<keyword evidence="2" id="KW-0548">Nucleotidyltransferase</keyword>
<dbReference type="SUPFAM" id="SSF56672">
    <property type="entry name" value="DNA/RNA polymerases"/>
    <property type="match status" value="1"/>
</dbReference>
<evidence type="ECO:0000313" key="8">
    <source>
        <dbReference type="EMBL" id="KAK3010195.1"/>
    </source>
</evidence>
<accession>A0AA88VJY7</accession>
<evidence type="ECO:0000256" key="4">
    <source>
        <dbReference type="ARBA" id="ARBA00022759"/>
    </source>
</evidence>
<comment type="caution">
    <text evidence="8">The sequence shown here is derived from an EMBL/GenBank/DDBJ whole genome shotgun (WGS) entry which is preliminary data.</text>
</comment>
<dbReference type="GO" id="GO:0003964">
    <property type="term" value="F:RNA-directed DNA polymerase activity"/>
    <property type="evidence" value="ECO:0007669"/>
    <property type="project" value="UniProtKB-KW"/>
</dbReference>
<dbReference type="Pfam" id="PF17917">
    <property type="entry name" value="RT_RNaseH"/>
    <property type="match status" value="1"/>
</dbReference>